<comment type="function">
    <text evidence="6">Catalyzes the reduction of dTDP-6-deoxy-L-lyxo-4-hexulose to yield dTDP-L-rhamnose.</text>
</comment>
<gene>
    <name evidence="8" type="ORF">SAMN02745149_01826</name>
</gene>
<keyword evidence="6" id="KW-0560">Oxidoreductase</keyword>
<reference evidence="8 9" key="1">
    <citation type="submission" date="2017-02" db="EMBL/GenBank/DDBJ databases">
        <authorList>
            <person name="Peterson S.W."/>
        </authorList>
    </citation>
    <scope>NUCLEOTIDE SEQUENCE [LARGE SCALE GENOMIC DNA]</scope>
    <source>
        <strain evidence="8 9">ATCC BAA-908</strain>
    </source>
</reference>
<evidence type="ECO:0000313" key="9">
    <source>
        <dbReference type="Proteomes" id="UP000190423"/>
    </source>
</evidence>
<evidence type="ECO:0000256" key="4">
    <source>
        <dbReference type="ARBA" id="ARBA00017099"/>
    </source>
</evidence>
<dbReference type="OrthoDB" id="9803892at2"/>
<evidence type="ECO:0000256" key="1">
    <source>
        <dbReference type="ARBA" id="ARBA00004781"/>
    </source>
</evidence>
<evidence type="ECO:0000256" key="5">
    <source>
        <dbReference type="ARBA" id="ARBA00048200"/>
    </source>
</evidence>
<dbReference type="PANTHER" id="PTHR10491">
    <property type="entry name" value="DTDP-4-DEHYDRORHAMNOSE REDUCTASE"/>
    <property type="match status" value="1"/>
</dbReference>
<sequence length="319" mass="35732">MIWLIGAKGMLGTHVARLLTEKDLFWTGSGSEVDISNPAAVENFITSTETNYYLSSHKKFSNPKERKINWIINCAAYTAVDNAENDEEKARAVNTTGALNLARAARNHGAKLIHISTDYVFDGTSKVPYTEADKKNPTGVYGRTKSDGEDAICSSMSQYYILRTAWLYGFYGKNFVYTMTKLFNSKDEIRVVEDQFGTPTYCGDLASAILMIIEKSEKATSVFGKNSAPAYGIYHFTNEGQTSWLDFAKKIYAIGKKCGRVTKDCTITGCTTAEYGAKAPRPAYSVLSKEKIQKELRIKIPDWEQSLKEFMSDKRFEIQ</sequence>
<proteinExistence type="inferred from homology"/>
<dbReference type="SUPFAM" id="SSF51735">
    <property type="entry name" value="NAD(P)-binding Rossmann-fold domains"/>
    <property type="match status" value="1"/>
</dbReference>
<dbReference type="Gene3D" id="3.90.25.10">
    <property type="entry name" value="UDP-galactose 4-epimerase, domain 1"/>
    <property type="match status" value="1"/>
</dbReference>
<dbReference type="GO" id="GO:0005829">
    <property type="term" value="C:cytosol"/>
    <property type="evidence" value="ECO:0007669"/>
    <property type="project" value="TreeGrafter"/>
</dbReference>
<dbReference type="Gene3D" id="3.40.50.720">
    <property type="entry name" value="NAD(P)-binding Rossmann-like Domain"/>
    <property type="match status" value="1"/>
</dbReference>
<dbReference type="Proteomes" id="UP000190423">
    <property type="component" value="Unassembled WGS sequence"/>
</dbReference>
<organism evidence="8 9">
    <name type="scientific">Treponema porcinum</name>
    <dbReference type="NCBI Taxonomy" id="261392"/>
    <lineage>
        <taxon>Bacteria</taxon>
        <taxon>Pseudomonadati</taxon>
        <taxon>Spirochaetota</taxon>
        <taxon>Spirochaetia</taxon>
        <taxon>Spirochaetales</taxon>
        <taxon>Treponemataceae</taxon>
        <taxon>Treponema</taxon>
    </lineage>
</organism>
<comment type="similarity">
    <text evidence="2 6">Belongs to the dTDP-4-dehydrorhamnose reductase family.</text>
</comment>
<dbReference type="RefSeq" id="WP_078933729.1">
    <property type="nucleotide sequence ID" value="NZ_FUWG01000014.1"/>
</dbReference>
<dbReference type="UniPathway" id="UPA00124"/>
<evidence type="ECO:0000313" key="8">
    <source>
        <dbReference type="EMBL" id="SJZ61621.1"/>
    </source>
</evidence>
<comment type="catalytic activity">
    <reaction evidence="5">
        <text>dTDP-beta-L-rhamnose + NADP(+) = dTDP-4-dehydro-beta-L-rhamnose + NADPH + H(+)</text>
        <dbReference type="Rhea" id="RHEA:21796"/>
        <dbReference type="ChEBI" id="CHEBI:15378"/>
        <dbReference type="ChEBI" id="CHEBI:57510"/>
        <dbReference type="ChEBI" id="CHEBI:57783"/>
        <dbReference type="ChEBI" id="CHEBI:58349"/>
        <dbReference type="ChEBI" id="CHEBI:62830"/>
        <dbReference type="EC" id="1.1.1.133"/>
    </reaction>
</comment>
<dbReference type="GO" id="GO:0019305">
    <property type="term" value="P:dTDP-rhamnose biosynthetic process"/>
    <property type="evidence" value="ECO:0007669"/>
    <property type="project" value="UniProtKB-UniPathway"/>
</dbReference>
<dbReference type="PANTHER" id="PTHR10491:SF4">
    <property type="entry name" value="METHIONINE ADENOSYLTRANSFERASE 2 SUBUNIT BETA"/>
    <property type="match status" value="1"/>
</dbReference>
<comment type="pathway">
    <text evidence="1 6">Carbohydrate biosynthesis; dTDP-L-rhamnose biosynthesis.</text>
</comment>
<dbReference type="Pfam" id="PF04321">
    <property type="entry name" value="RmlD_sub_bind"/>
    <property type="match status" value="1"/>
</dbReference>
<keyword evidence="6" id="KW-0521">NADP</keyword>
<name>A0A1T4M3Y2_TREPO</name>
<evidence type="ECO:0000256" key="3">
    <source>
        <dbReference type="ARBA" id="ARBA00012929"/>
    </source>
</evidence>
<protein>
    <recommendedName>
        <fullName evidence="4 6">dTDP-4-dehydrorhamnose reductase</fullName>
        <ecNumber evidence="3 6">1.1.1.133</ecNumber>
    </recommendedName>
</protein>
<accession>A0A1T4M3Y2</accession>
<dbReference type="EMBL" id="FUWG01000014">
    <property type="protein sequence ID" value="SJZ61621.1"/>
    <property type="molecule type" value="Genomic_DNA"/>
</dbReference>
<dbReference type="GeneID" id="78317107"/>
<dbReference type="EC" id="1.1.1.133" evidence="3 6"/>
<evidence type="ECO:0000259" key="7">
    <source>
        <dbReference type="Pfam" id="PF04321"/>
    </source>
</evidence>
<feature type="domain" description="RmlD-like substrate binding" evidence="7">
    <location>
        <begin position="2"/>
        <end position="313"/>
    </location>
</feature>
<dbReference type="AlphaFoldDB" id="A0A1T4M3Y2"/>
<dbReference type="STRING" id="261392.SAMN02745149_01826"/>
<keyword evidence="9" id="KW-1185">Reference proteome</keyword>
<evidence type="ECO:0000256" key="2">
    <source>
        <dbReference type="ARBA" id="ARBA00010944"/>
    </source>
</evidence>
<dbReference type="GO" id="GO:0008831">
    <property type="term" value="F:dTDP-4-dehydrorhamnose reductase activity"/>
    <property type="evidence" value="ECO:0007669"/>
    <property type="project" value="UniProtKB-EC"/>
</dbReference>
<dbReference type="InterPro" id="IPR005913">
    <property type="entry name" value="dTDP_dehydrorham_reduct"/>
</dbReference>
<dbReference type="InterPro" id="IPR036291">
    <property type="entry name" value="NAD(P)-bd_dom_sf"/>
</dbReference>
<dbReference type="InterPro" id="IPR029903">
    <property type="entry name" value="RmlD-like-bd"/>
</dbReference>
<evidence type="ECO:0000256" key="6">
    <source>
        <dbReference type="RuleBase" id="RU364082"/>
    </source>
</evidence>
<dbReference type="CDD" id="cd05254">
    <property type="entry name" value="dTDP_HR_like_SDR_e"/>
    <property type="match status" value="1"/>
</dbReference>
<dbReference type="NCBIfam" id="TIGR01214">
    <property type="entry name" value="rmlD"/>
    <property type="match status" value="1"/>
</dbReference>